<evidence type="ECO:0000256" key="4">
    <source>
        <dbReference type="ARBA" id="ARBA00023136"/>
    </source>
</evidence>
<organism evidence="6">
    <name type="scientific">Timema cristinae</name>
    <name type="common">Walking stick</name>
    <dbReference type="NCBI Taxonomy" id="61476"/>
    <lineage>
        <taxon>Eukaryota</taxon>
        <taxon>Metazoa</taxon>
        <taxon>Ecdysozoa</taxon>
        <taxon>Arthropoda</taxon>
        <taxon>Hexapoda</taxon>
        <taxon>Insecta</taxon>
        <taxon>Pterygota</taxon>
        <taxon>Neoptera</taxon>
        <taxon>Polyneoptera</taxon>
        <taxon>Phasmatodea</taxon>
        <taxon>Timematodea</taxon>
        <taxon>Timematoidea</taxon>
        <taxon>Timematidae</taxon>
        <taxon>Timema</taxon>
    </lineage>
</organism>
<keyword evidence="3 5" id="KW-1133">Transmembrane helix</keyword>
<protein>
    <recommendedName>
        <fullName evidence="7">Tetraspanin</fullName>
    </recommendedName>
</protein>
<dbReference type="InterPro" id="IPR018499">
    <property type="entry name" value="Tetraspanin/Peripherin"/>
</dbReference>
<dbReference type="Pfam" id="PF00335">
    <property type="entry name" value="Tetraspanin"/>
    <property type="match status" value="1"/>
</dbReference>
<dbReference type="PRINTS" id="PR00259">
    <property type="entry name" value="TMFOUR"/>
</dbReference>
<proteinExistence type="predicted"/>
<name>A0A7R9DJJ2_TIMCR</name>
<keyword evidence="2 5" id="KW-0812">Transmembrane</keyword>
<evidence type="ECO:0000313" key="6">
    <source>
        <dbReference type="EMBL" id="CAD7415807.1"/>
    </source>
</evidence>
<dbReference type="GO" id="GO:0016020">
    <property type="term" value="C:membrane"/>
    <property type="evidence" value="ECO:0007669"/>
    <property type="project" value="UniProtKB-SubCell"/>
</dbReference>
<accession>A0A7R9DJJ2</accession>
<evidence type="ECO:0008006" key="7">
    <source>
        <dbReference type="Google" id="ProtNLM"/>
    </source>
</evidence>
<comment type="subcellular location">
    <subcellularLocation>
        <location evidence="1">Membrane</location>
        <topology evidence="1">Multi-pass membrane protein</topology>
    </subcellularLocation>
</comment>
<dbReference type="AlphaFoldDB" id="A0A7R9DJJ2"/>
<reference evidence="6" key="1">
    <citation type="submission" date="2020-11" db="EMBL/GenBank/DDBJ databases">
        <authorList>
            <person name="Tran Van P."/>
        </authorList>
    </citation>
    <scope>NUCLEOTIDE SEQUENCE</scope>
</reference>
<feature type="transmembrane region" description="Helical" evidence="5">
    <location>
        <begin position="29"/>
        <end position="50"/>
    </location>
</feature>
<feature type="transmembrane region" description="Helical" evidence="5">
    <location>
        <begin position="57"/>
        <end position="80"/>
    </location>
</feature>
<sequence length="584" mass="64137">MVIAAGSSSMAILSRYDSFLESSLYSPSALLMSIGIMIGMVAFLGCFGAAKESTCVIMVFSWLLCGIFVLELSAGIAALVNKNGFYDLISSNMKDVMKVYTKDPAASEIFDLIQQRVNCATQNILICNAAAWNPTRTGLRSCQRILTGRSTVSTFPSSRGLAVRVLAQAWRDSTGCNCDMAYQTGCAVRVHSILMSSTNMIITAAFTLALLQVGESQWSVVECRVGTTFTLALLQVGESQWSVVECRVGATFSLVLLQVGESQWSVMECRVGTTFPLALLQVDESQWSVVECRVGATFTLVLLKVDESQWSVVECRVGATFTLVLLKVDESQWSVVECRVGATFTLVLLKVDESQWSVVECRVGATFTLVLLKVDESQWSVVECRVGATFTLVLLKVDESQWSVVECRVGATFTLVLLKVDESQWSVVECRVGATFTLVLLKVDESQWSVVECRVGATFTLVLLKVVLAFSLAHRIRRAKTERDVIRWELSESVNRNYSPLHLTDPTMSVPIVKNRELMVIVKVKSQLQHSPKPVMKPFDFAGDSSAISNEGSGPKPTSKLKISRFTITNGIQVKPLTSPDSFQ</sequence>
<evidence type="ECO:0000256" key="3">
    <source>
        <dbReference type="ARBA" id="ARBA00022989"/>
    </source>
</evidence>
<evidence type="ECO:0000256" key="5">
    <source>
        <dbReference type="SAM" id="Phobius"/>
    </source>
</evidence>
<dbReference type="EMBL" id="OC326613">
    <property type="protein sequence ID" value="CAD7415807.1"/>
    <property type="molecule type" value="Genomic_DNA"/>
</dbReference>
<evidence type="ECO:0000256" key="1">
    <source>
        <dbReference type="ARBA" id="ARBA00004141"/>
    </source>
</evidence>
<keyword evidence="4 5" id="KW-0472">Membrane</keyword>
<evidence type="ECO:0000256" key="2">
    <source>
        <dbReference type="ARBA" id="ARBA00022692"/>
    </source>
</evidence>
<gene>
    <name evidence="6" type="ORF">TCEB3V08_LOCUS12545</name>
</gene>